<evidence type="ECO:0000256" key="1">
    <source>
        <dbReference type="ARBA" id="ARBA00023117"/>
    </source>
</evidence>
<dbReference type="EMBL" id="CAJNOJ010000513">
    <property type="protein sequence ID" value="CAF1473041.1"/>
    <property type="molecule type" value="Genomic_DNA"/>
</dbReference>
<feature type="compositionally biased region" description="Low complexity" evidence="3">
    <location>
        <begin position="884"/>
        <end position="897"/>
    </location>
</feature>
<dbReference type="Proteomes" id="UP000663852">
    <property type="component" value="Unassembled WGS sequence"/>
</dbReference>
<keyword evidence="1 2" id="KW-0103">Bromodomain</keyword>
<feature type="compositionally biased region" description="Low complexity" evidence="3">
    <location>
        <begin position="923"/>
        <end position="941"/>
    </location>
</feature>
<feature type="region of interest" description="Disordered" evidence="3">
    <location>
        <begin position="142"/>
        <end position="169"/>
    </location>
</feature>
<sequence>MMIKQNICIEINFMTLNWTTKEKIVLISNILEFGDQPESWNSITNDLLKTFPTNSIPSQAKRDGRYAIKNCKLIYKQLNDRYKPEWVEHGSTNGLKLPLAKYIWIQLKSIYQAELTYQLNESRKKLTEFCLKLETVVNKKSNTNESTNTSIPTDTTTLLSNNQENEQIEEKPLTVEPVSQFTNSDTLISSNEPVQNTLPNENNLVSPISEISKEQNLTSIPVNSDQTPIKEEPQIQEEMHIETPPNLIVNETNLPSSLQISPNVKQSSSSPKEQDISHSSPFDSSSSTLINQIDHSTNNPNVPIQSESTSSSRSTSRTSSETKTDNVKVITSSTLKYHVYFSPKSSINNNTNANTNSNTTPINKSKVKRKVNDEIELETNNQSEPSSSSIEQTKSTPTTAPMTRRSVNTRSIPNTAAEQEEEKSRRFSLMISENPNSWQSQAMAIIQFILSHKQGYLFEHEITDEIAPKYHQFVRRAIALDTIRKNLESKLEKTMALLVFDKPLESPYGYLMQISHRQQVANEINSALLIYQNDESESDLSMLVRMATYMQDKLDQKQLRYPKLIDIAGGKLEDSNTNMMIKQNICIEINFMTLNWTTKEKIVLISNILEFGDQPESWNSITNDLLKTFPTNSIPSQAKRDGRYAIKNCKLIYKQLNDRYKPEWVEHGSTNGLKLPLAKYIWIQLKSIYQAELTYQLNESRKKLTEFCLKLETAVNKKSNTNESTNTPIPTDTTTLLSNNQENEQIEEKPLTVELVSQFINSDTLVSSNEPVQNTLPNENNIVSSISEISKEQNLTSIPVSSDQTPIKEEPQIQEEIHIETPPNLIVNETNLPSSLQISPNIKQSSSSPKEQDISHSSPFDSSSSTLINQIDHSTNNSNIPIQSESTSSSRSTSRTSSETKTDNVKVITGTTLKYHVYFSPKSSINNNTNANTNSNTTPINKSKVKRKVNDEIELETNNQSEPSSSSIEQTKSAPMTRRSVNTRSIPNTAAEQEEEKSRRFSLMISENPNSWQSQAMAIIQFILSHKQGYLFEHEITDEIAPKYHQFVRRAIALDTIRKNLESSEYSTKDQFKRDIYLMLYNAIKYNPRYHHVHRSAKTIFNLTVPLFQLSAQDIHAQIATRHNVSLSSDASSVKRKRLN</sequence>
<dbReference type="GO" id="GO:0035267">
    <property type="term" value="C:NuA4 histone acetyltransferase complex"/>
    <property type="evidence" value="ECO:0007669"/>
    <property type="project" value="TreeGrafter"/>
</dbReference>
<evidence type="ECO:0000256" key="2">
    <source>
        <dbReference type="PROSITE-ProRule" id="PRU00035"/>
    </source>
</evidence>
<dbReference type="Pfam" id="PF10607">
    <property type="entry name" value="CTLH"/>
    <property type="match status" value="1"/>
</dbReference>
<accession>A0A815RBM7</accession>
<dbReference type="OrthoDB" id="1742084at2759"/>
<dbReference type="SMART" id="SM00297">
    <property type="entry name" value="BROMO"/>
    <property type="match status" value="1"/>
</dbReference>
<protein>
    <recommendedName>
        <fullName evidence="4">Bromo domain-containing protein</fullName>
    </recommendedName>
</protein>
<feature type="compositionally biased region" description="Low complexity" evidence="3">
    <location>
        <begin position="345"/>
        <end position="363"/>
    </location>
</feature>
<evidence type="ECO:0000313" key="5">
    <source>
        <dbReference type="EMBL" id="CAF1473041.1"/>
    </source>
</evidence>
<dbReference type="PANTHER" id="PTHR15398">
    <property type="entry name" value="BROMODOMAIN-CONTAINING PROTEIN 8"/>
    <property type="match status" value="1"/>
</dbReference>
<dbReference type="SMART" id="SM00757">
    <property type="entry name" value="CRA"/>
    <property type="match status" value="1"/>
</dbReference>
<comment type="caution">
    <text evidence="5">The sequence shown here is derived from an EMBL/GenBank/DDBJ whole genome shotgun (WGS) entry which is preliminary data.</text>
</comment>
<evidence type="ECO:0000259" key="4">
    <source>
        <dbReference type="PROSITE" id="PS50014"/>
    </source>
</evidence>
<organism evidence="5 6">
    <name type="scientific">Adineta ricciae</name>
    <name type="common">Rotifer</name>
    <dbReference type="NCBI Taxonomy" id="249248"/>
    <lineage>
        <taxon>Eukaryota</taxon>
        <taxon>Metazoa</taxon>
        <taxon>Spiralia</taxon>
        <taxon>Gnathifera</taxon>
        <taxon>Rotifera</taxon>
        <taxon>Eurotatoria</taxon>
        <taxon>Bdelloidea</taxon>
        <taxon>Adinetida</taxon>
        <taxon>Adinetidae</taxon>
        <taxon>Adineta</taxon>
    </lineage>
</organism>
<dbReference type="PRINTS" id="PR00503">
    <property type="entry name" value="BROMODOMAIN"/>
</dbReference>
<feature type="compositionally biased region" description="Polar residues" evidence="3">
    <location>
        <begin position="288"/>
        <end position="305"/>
    </location>
</feature>
<feature type="region of interest" description="Disordered" evidence="3">
    <location>
        <begin position="719"/>
        <end position="747"/>
    </location>
</feature>
<evidence type="ECO:0000256" key="3">
    <source>
        <dbReference type="SAM" id="MobiDB-lite"/>
    </source>
</evidence>
<feature type="compositionally biased region" description="Low complexity" evidence="3">
    <location>
        <begin position="855"/>
        <end position="865"/>
    </location>
</feature>
<dbReference type="PANTHER" id="PTHR15398:SF4">
    <property type="entry name" value="BROMODOMAIN-CONTAINING PROTEIN 8 ISOFORM X1"/>
    <property type="match status" value="1"/>
</dbReference>
<feature type="compositionally biased region" description="Low complexity" evidence="3">
    <location>
        <begin position="306"/>
        <end position="319"/>
    </location>
</feature>
<feature type="region of interest" description="Disordered" evidence="3">
    <location>
        <begin position="921"/>
        <end position="997"/>
    </location>
</feature>
<dbReference type="SUPFAM" id="SSF47370">
    <property type="entry name" value="Bromodomain"/>
    <property type="match status" value="2"/>
</dbReference>
<evidence type="ECO:0000313" key="6">
    <source>
        <dbReference type="Proteomes" id="UP000663852"/>
    </source>
</evidence>
<feature type="compositionally biased region" description="Low complexity" evidence="3">
    <location>
        <begin position="142"/>
        <end position="157"/>
    </location>
</feature>
<feature type="domain" description="Bromo" evidence="4">
    <location>
        <begin position="1024"/>
        <end position="1094"/>
    </location>
</feature>
<dbReference type="InterPro" id="IPR001487">
    <property type="entry name" value="Bromodomain"/>
</dbReference>
<dbReference type="Gene3D" id="1.20.920.10">
    <property type="entry name" value="Bromodomain-like"/>
    <property type="match status" value="2"/>
</dbReference>
<name>A0A815RBM7_ADIRI</name>
<feature type="region of interest" description="Disordered" evidence="3">
    <location>
        <begin position="258"/>
        <end position="325"/>
    </location>
</feature>
<dbReference type="AlphaFoldDB" id="A0A815RBM7"/>
<feature type="compositionally biased region" description="Polar residues" evidence="3">
    <location>
        <begin position="258"/>
        <end position="271"/>
    </location>
</feature>
<feature type="compositionally biased region" description="Polar residues" evidence="3">
    <location>
        <begin position="956"/>
        <end position="991"/>
    </location>
</feature>
<reference evidence="5" key="1">
    <citation type="submission" date="2021-02" db="EMBL/GenBank/DDBJ databases">
        <authorList>
            <person name="Nowell W R."/>
        </authorList>
    </citation>
    <scope>NUCLEOTIDE SEQUENCE</scope>
</reference>
<dbReference type="InterPro" id="IPR024964">
    <property type="entry name" value="CTLH/CRA"/>
</dbReference>
<dbReference type="PROSITE" id="PS50014">
    <property type="entry name" value="BROMODOMAIN_2"/>
    <property type="match status" value="1"/>
</dbReference>
<gene>
    <name evidence="5" type="ORF">EDS130_LOCUS40921</name>
</gene>
<feature type="compositionally biased region" description="Low complexity" evidence="3">
    <location>
        <begin position="719"/>
        <end position="735"/>
    </location>
</feature>
<dbReference type="InterPro" id="IPR013144">
    <property type="entry name" value="CRA_dom"/>
</dbReference>
<dbReference type="Pfam" id="PF00439">
    <property type="entry name" value="Bromodomain"/>
    <property type="match status" value="1"/>
</dbReference>
<proteinExistence type="predicted"/>
<dbReference type="InterPro" id="IPR036427">
    <property type="entry name" value="Bromodomain-like_sf"/>
</dbReference>
<feature type="compositionally biased region" description="Polar residues" evidence="3">
    <location>
        <begin position="836"/>
        <end position="849"/>
    </location>
</feature>
<feature type="compositionally biased region" description="Low complexity" evidence="3">
    <location>
        <begin position="277"/>
        <end position="287"/>
    </location>
</feature>
<feature type="region of interest" description="Disordered" evidence="3">
    <location>
        <begin position="343"/>
        <end position="425"/>
    </location>
</feature>
<feature type="compositionally biased region" description="Polar residues" evidence="3">
    <location>
        <begin position="866"/>
        <end position="883"/>
    </location>
</feature>
<feature type="region of interest" description="Disordered" evidence="3">
    <location>
        <begin position="836"/>
        <end position="903"/>
    </location>
</feature>
<feature type="compositionally biased region" description="Polar residues" evidence="3">
    <location>
        <begin position="378"/>
        <end position="417"/>
    </location>
</feature>